<keyword evidence="1" id="KW-0472">Membrane</keyword>
<dbReference type="SUPFAM" id="SSF46565">
    <property type="entry name" value="Chaperone J-domain"/>
    <property type="match status" value="1"/>
</dbReference>
<dbReference type="PROSITE" id="PS50076">
    <property type="entry name" value="DNAJ_2"/>
    <property type="match status" value="1"/>
</dbReference>
<organism evidence="3 4">
    <name type="scientific">Tortispora caseinolytica NRRL Y-17796</name>
    <dbReference type="NCBI Taxonomy" id="767744"/>
    <lineage>
        <taxon>Eukaryota</taxon>
        <taxon>Fungi</taxon>
        <taxon>Dikarya</taxon>
        <taxon>Ascomycota</taxon>
        <taxon>Saccharomycotina</taxon>
        <taxon>Trigonopsidomycetes</taxon>
        <taxon>Trigonopsidales</taxon>
        <taxon>Trigonopsidaceae</taxon>
        <taxon>Tortispora</taxon>
    </lineage>
</organism>
<evidence type="ECO:0000256" key="1">
    <source>
        <dbReference type="SAM" id="Phobius"/>
    </source>
</evidence>
<accession>A0A1E4TFS2</accession>
<keyword evidence="1" id="KW-0812">Transmembrane</keyword>
<gene>
    <name evidence="3" type="ORF">CANCADRAFT_44214</name>
</gene>
<dbReference type="EMBL" id="KV453842">
    <property type="protein sequence ID" value="ODV90569.1"/>
    <property type="molecule type" value="Genomic_DNA"/>
</dbReference>
<dbReference type="SMART" id="SM00271">
    <property type="entry name" value="DnaJ"/>
    <property type="match status" value="1"/>
</dbReference>
<protein>
    <recommendedName>
        <fullName evidence="2">J domain-containing protein</fullName>
    </recommendedName>
</protein>
<feature type="transmembrane region" description="Helical" evidence="1">
    <location>
        <begin position="12"/>
        <end position="31"/>
    </location>
</feature>
<reference evidence="4" key="1">
    <citation type="submission" date="2016-02" db="EMBL/GenBank/DDBJ databases">
        <title>Comparative genomics of biotechnologically important yeasts.</title>
        <authorList>
            <consortium name="DOE Joint Genome Institute"/>
            <person name="Riley R."/>
            <person name="Haridas S."/>
            <person name="Wolfe K.H."/>
            <person name="Lopes M.R."/>
            <person name="Hittinger C.T."/>
            <person name="Goker M."/>
            <person name="Salamov A."/>
            <person name="Wisecaver J."/>
            <person name="Long T.M."/>
            <person name="Aerts A.L."/>
            <person name="Barry K."/>
            <person name="Choi C."/>
            <person name="Clum A."/>
            <person name="Coughlan A.Y."/>
            <person name="Deshpande S."/>
            <person name="Douglass A.P."/>
            <person name="Hanson S.J."/>
            <person name="Klenk H.-P."/>
            <person name="Labutti K."/>
            <person name="Lapidus A."/>
            <person name="Lindquist E."/>
            <person name="Lipzen A."/>
            <person name="Meier-Kolthoff J.P."/>
            <person name="Ohm R.A."/>
            <person name="Otillar R.P."/>
            <person name="Pangilinan J."/>
            <person name="Peng Y."/>
            <person name="Rokas A."/>
            <person name="Rosa C.A."/>
            <person name="Scheuner C."/>
            <person name="Sibirny A.A."/>
            <person name="Slot J.C."/>
            <person name="Stielow J.B."/>
            <person name="Sun H."/>
            <person name="Kurtzman C.P."/>
            <person name="Blackwell M."/>
            <person name="Jeffries T.W."/>
            <person name="Grigoriev I.V."/>
        </authorList>
    </citation>
    <scope>NUCLEOTIDE SEQUENCE [LARGE SCALE GENOMIC DNA]</scope>
    <source>
        <strain evidence="4">NRRL Y-17796</strain>
    </source>
</reference>
<proteinExistence type="predicted"/>
<evidence type="ECO:0000313" key="3">
    <source>
        <dbReference type="EMBL" id="ODV90569.1"/>
    </source>
</evidence>
<dbReference type="InterPro" id="IPR001623">
    <property type="entry name" value="DnaJ_domain"/>
</dbReference>
<dbReference type="Gene3D" id="1.10.287.110">
    <property type="entry name" value="DnaJ domain"/>
    <property type="match status" value="1"/>
</dbReference>
<evidence type="ECO:0000259" key="2">
    <source>
        <dbReference type="PROSITE" id="PS50076"/>
    </source>
</evidence>
<keyword evidence="4" id="KW-1185">Reference proteome</keyword>
<feature type="domain" description="J" evidence="2">
    <location>
        <begin position="66"/>
        <end position="128"/>
    </location>
</feature>
<dbReference type="AlphaFoldDB" id="A0A1E4TFS2"/>
<evidence type="ECO:0000313" key="4">
    <source>
        <dbReference type="Proteomes" id="UP000095023"/>
    </source>
</evidence>
<dbReference type="Proteomes" id="UP000095023">
    <property type="component" value="Unassembled WGS sequence"/>
</dbReference>
<sequence>MDFGSLLETALTWSVAPHVGTAIFVRLLSVVVPGVDWRRRQQLIYLSVCMLLVAHSVARIWHFEPTAYQLINVDNNVTPAELRKSSRLMLLQLHPDKNGGDQAAYVAYQKLYEKLNAPITRFLYDRYGPTVFQETFRGSVEQLFLHCLQTHFTHYSLSGAMLFLMFLFHNDSSTSWKMFLYFFSWLVELRIITAPYKINPFLFKDLLPFQAVTLLRGFTQIALVAVTHLSPLIRPPTRTLSDIFFDLEFLATNAVLETKHNYNTVIEPFDKASDEFKRLRLQVKSWLVARKLGQSKTHED</sequence>
<dbReference type="Pfam" id="PF00226">
    <property type="entry name" value="DnaJ"/>
    <property type="match status" value="1"/>
</dbReference>
<dbReference type="PRINTS" id="PR00625">
    <property type="entry name" value="JDOMAIN"/>
</dbReference>
<dbReference type="OrthoDB" id="445556at2759"/>
<name>A0A1E4TFS2_9ASCO</name>
<keyword evidence="1" id="KW-1133">Transmembrane helix</keyword>
<dbReference type="InterPro" id="IPR036869">
    <property type="entry name" value="J_dom_sf"/>
</dbReference>
<dbReference type="CDD" id="cd06257">
    <property type="entry name" value="DnaJ"/>
    <property type="match status" value="1"/>
</dbReference>
<feature type="transmembrane region" description="Helical" evidence="1">
    <location>
        <begin position="43"/>
        <end position="61"/>
    </location>
</feature>